<dbReference type="GO" id="GO:0008076">
    <property type="term" value="C:voltage-gated potassium channel complex"/>
    <property type="evidence" value="ECO:0007669"/>
    <property type="project" value="TreeGrafter"/>
</dbReference>
<evidence type="ECO:0000256" key="2">
    <source>
        <dbReference type="ARBA" id="ARBA00022448"/>
    </source>
</evidence>
<evidence type="ECO:0000256" key="7">
    <source>
        <dbReference type="ARBA" id="ARBA00023180"/>
    </source>
</evidence>
<name>A0A8J9ZJH4_BRALA</name>
<dbReference type="OrthoDB" id="10298387at2759"/>
<evidence type="ECO:0000256" key="1">
    <source>
        <dbReference type="ARBA" id="ARBA00004141"/>
    </source>
</evidence>
<keyword evidence="4 10" id="KW-1133">Transmembrane helix</keyword>
<evidence type="ECO:0000256" key="9">
    <source>
        <dbReference type="SAM" id="MobiDB-lite"/>
    </source>
</evidence>
<keyword evidence="8" id="KW-0407">Ion channel</keyword>
<evidence type="ECO:0000256" key="5">
    <source>
        <dbReference type="ARBA" id="ARBA00023065"/>
    </source>
</evidence>
<gene>
    <name evidence="11" type="primary">Hypp1406</name>
    <name evidence="11" type="ORF">BLAG_LOCUS14050</name>
</gene>
<evidence type="ECO:0000256" key="6">
    <source>
        <dbReference type="ARBA" id="ARBA00023136"/>
    </source>
</evidence>
<feature type="compositionally biased region" description="Basic and acidic residues" evidence="9">
    <location>
        <begin position="203"/>
        <end position="213"/>
    </location>
</feature>
<dbReference type="AlphaFoldDB" id="A0A8J9ZJH4"/>
<accession>A0A8J9ZJH4</accession>
<dbReference type="InterPro" id="IPR003930">
    <property type="entry name" value="K_chnl_Ca-activ_BK_bsu"/>
</dbReference>
<keyword evidence="5" id="KW-0406">Ion transport</keyword>
<keyword evidence="7" id="KW-0325">Glycoprotein</keyword>
<dbReference type="Pfam" id="PF03185">
    <property type="entry name" value="CaKB"/>
    <property type="match status" value="1"/>
</dbReference>
<proteinExistence type="predicted"/>
<dbReference type="GO" id="GO:0005513">
    <property type="term" value="P:detection of calcium ion"/>
    <property type="evidence" value="ECO:0007669"/>
    <property type="project" value="TreeGrafter"/>
</dbReference>
<evidence type="ECO:0000256" key="8">
    <source>
        <dbReference type="ARBA" id="ARBA00023303"/>
    </source>
</evidence>
<dbReference type="PANTHER" id="PTHR10258:SF8">
    <property type="entry name" value="CALCIUM-ACTIVATED POTASSIUM CHANNEL BK ALPHA SUBUNIT DOMAIN-CONTAINING PROTEIN"/>
    <property type="match status" value="1"/>
</dbReference>
<protein>
    <submittedName>
        <fullName evidence="11">Hypp1406 protein</fullName>
    </submittedName>
</protein>
<evidence type="ECO:0000313" key="12">
    <source>
        <dbReference type="Proteomes" id="UP000838412"/>
    </source>
</evidence>
<keyword evidence="12" id="KW-1185">Reference proteome</keyword>
<keyword evidence="2" id="KW-0813">Transport</keyword>
<evidence type="ECO:0000256" key="3">
    <source>
        <dbReference type="ARBA" id="ARBA00022692"/>
    </source>
</evidence>
<dbReference type="PANTHER" id="PTHR10258">
    <property type="entry name" value="CALCIUM-ACTIVATED POTASSIUM CHANNEL SUBUNIT BETA"/>
    <property type="match status" value="1"/>
</dbReference>
<reference evidence="11" key="1">
    <citation type="submission" date="2022-01" db="EMBL/GenBank/DDBJ databases">
        <authorList>
            <person name="Braso-Vives M."/>
        </authorList>
    </citation>
    <scope>NUCLEOTIDE SEQUENCE</scope>
</reference>
<feature type="transmembrane region" description="Helical" evidence="10">
    <location>
        <begin position="168"/>
        <end position="190"/>
    </location>
</feature>
<feature type="transmembrane region" description="Helical" evidence="10">
    <location>
        <begin position="6"/>
        <end position="34"/>
    </location>
</feature>
<comment type="subcellular location">
    <subcellularLocation>
        <location evidence="1">Membrane</location>
        <topology evidence="1">Multi-pass membrane protein</topology>
    </subcellularLocation>
</comment>
<dbReference type="GO" id="GO:0015459">
    <property type="term" value="F:potassium channel regulator activity"/>
    <property type="evidence" value="ECO:0007669"/>
    <property type="project" value="TreeGrafter"/>
</dbReference>
<dbReference type="EMBL" id="OV696687">
    <property type="protein sequence ID" value="CAH1254766.1"/>
    <property type="molecule type" value="Genomic_DNA"/>
</dbReference>
<evidence type="ECO:0000256" key="4">
    <source>
        <dbReference type="ARBA" id="ARBA00022989"/>
    </source>
</evidence>
<dbReference type="Proteomes" id="UP000838412">
    <property type="component" value="Chromosome 2"/>
</dbReference>
<keyword evidence="3 10" id="KW-0812">Transmembrane</keyword>
<evidence type="ECO:0000313" key="11">
    <source>
        <dbReference type="EMBL" id="CAH1254766.1"/>
    </source>
</evidence>
<keyword evidence="6 10" id="KW-0472">Membrane</keyword>
<organism evidence="11 12">
    <name type="scientific">Branchiostoma lanceolatum</name>
    <name type="common">Common lancelet</name>
    <name type="synonym">Amphioxus lanceolatum</name>
    <dbReference type="NCBI Taxonomy" id="7740"/>
    <lineage>
        <taxon>Eukaryota</taxon>
        <taxon>Metazoa</taxon>
        <taxon>Chordata</taxon>
        <taxon>Cephalochordata</taxon>
        <taxon>Leptocardii</taxon>
        <taxon>Amphioxiformes</taxon>
        <taxon>Branchiostomatidae</taxon>
        <taxon>Branchiostoma</taxon>
    </lineage>
</organism>
<dbReference type="GO" id="GO:0015269">
    <property type="term" value="F:calcium-activated potassium channel activity"/>
    <property type="evidence" value="ECO:0007669"/>
    <property type="project" value="InterPro"/>
</dbReference>
<evidence type="ECO:0000256" key="10">
    <source>
        <dbReference type="SAM" id="Phobius"/>
    </source>
</evidence>
<sequence length="227" mass="25432">MAKNSCMIWACVFFFVLAICSFITLIIFGPLYGIDSVAELRYRRTECTVTDSSSSVESCTYNTRCTQDGPHGGQSCEKRESTLLCLNVTVEYTIPTSSKTFTSQLSESIYGAQYGSKCTFNTGCPGSRRKVEEYEREWGTRNQRYPCFYDPSNRKNVIRTNNTTLDKWGLFHLFFWPSLLTVVGVIGTYVTCRALPGPLCGDKSDRKGDEGRSAGHHINPAHFKASP</sequence>
<feature type="region of interest" description="Disordered" evidence="9">
    <location>
        <begin position="203"/>
        <end position="227"/>
    </location>
</feature>